<comment type="caution">
    <text evidence="2">The sequence shown here is derived from an EMBL/GenBank/DDBJ whole genome shotgun (WGS) entry which is preliminary data.</text>
</comment>
<keyword evidence="1" id="KW-0472">Membrane</keyword>
<dbReference type="AlphaFoldDB" id="A0A8S3TZM0"/>
<keyword evidence="1" id="KW-0812">Transmembrane</keyword>
<evidence type="ECO:0000313" key="3">
    <source>
        <dbReference type="Proteomes" id="UP000683360"/>
    </source>
</evidence>
<keyword evidence="3" id="KW-1185">Reference proteome</keyword>
<accession>A0A8S3TZM0</accession>
<gene>
    <name evidence="2" type="ORF">MEDL_51441</name>
</gene>
<sequence length="172" mass="19361">MDSSHDYQLSPLSLPSVCMATPPHDYQLSPLSLPSVCMYDYSSVMTTSRLLCHCLQYVWLPSDYQLSPLVIAFSIWLFLCMTTLPPLSLLSSVCMATPLHDYQLSPLVIAVSMYGYSLLHDYQLSPLSLPSVCMATPPHDYQLSPLVIALQYIWLLLRMTTSCLLCHCQFSI</sequence>
<protein>
    <submittedName>
        <fullName evidence="2">Uncharacterized protein</fullName>
    </submittedName>
</protein>
<name>A0A8S3TZM0_MYTED</name>
<feature type="transmembrane region" description="Helical" evidence="1">
    <location>
        <begin position="69"/>
        <end position="90"/>
    </location>
</feature>
<dbReference type="EMBL" id="CAJPWZ010002501">
    <property type="protein sequence ID" value="CAG2239071.1"/>
    <property type="molecule type" value="Genomic_DNA"/>
</dbReference>
<organism evidence="2 3">
    <name type="scientific">Mytilus edulis</name>
    <name type="common">Blue mussel</name>
    <dbReference type="NCBI Taxonomy" id="6550"/>
    <lineage>
        <taxon>Eukaryota</taxon>
        <taxon>Metazoa</taxon>
        <taxon>Spiralia</taxon>
        <taxon>Lophotrochozoa</taxon>
        <taxon>Mollusca</taxon>
        <taxon>Bivalvia</taxon>
        <taxon>Autobranchia</taxon>
        <taxon>Pteriomorphia</taxon>
        <taxon>Mytilida</taxon>
        <taxon>Mytiloidea</taxon>
        <taxon>Mytilidae</taxon>
        <taxon>Mytilinae</taxon>
        <taxon>Mytilus</taxon>
    </lineage>
</organism>
<proteinExistence type="predicted"/>
<evidence type="ECO:0000313" key="2">
    <source>
        <dbReference type="EMBL" id="CAG2239071.1"/>
    </source>
</evidence>
<dbReference type="Proteomes" id="UP000683360">
    <property type="component" value="Unassembled WGS sequence"/>
</dbReference>
<evidence type="ECO:0000256" key="1">
    <source>
        <dbReference type="SAM" id="Phobius"/>
    </source>
</evidence>
<reference evidence="2" key="1">
    <citation type="submission" date="2021-03" db="EMBL/GenBank/DDBJ databases">
        <authorList>
            <person name="Bekaert M."/>
        </authorList>
    </citation>
    <scope>NUCLEOTIDE SEQUENCE</scope>
</reference>
<keyword evidence="1" id="KW-1133">Transmembrane helix</keyword>